<dbReference type="SMART" id="SM00052">
    <property type="entry name" value="EAL"/>
    <property type="match status" value="1"/>
</dbReference>
<feature type="domain" description="GGDEF" evidence="4">
    <location>
        <begin position="288"/>
        <end position="421"/>
    </location>
</feature>
<dbReference type="Gene3D" id="3.30.450.20">
    <property type="entry name" value="PAS domain"/>
    <property type="match status" value="1"/>
</dbReference>
<dbReference type="Gene3D" id="3.20.20.450">
    <property type="entry name" value="EAL domain"/>
    <property type="match status" value="1"/>
</dbReference>
<dbReference type="CDD" id="cd00130">
    <property type="entry name" value="PAS"/>
    <property type="match status" value="1"/>
</dbReference>
<dbReference type="PANTHER" id="PTHR44757">
    <property type="entry name" value="DIGUANYLATE CYCLASE DGCP"/>
    <property type="match status" value="1"/>
</dbReference>
<dbReference type="CDD" id="cd01949">
    <property type="entry name" value="GGDEF"/>
    <property type="match status" value="1"/>
</dbReference>
<dbReference type="InterPro" id="IPR000700">
    <property type="entry name" value="PAS-assoc_C"/>
</dbReference>
<dbReference type="AlphaFoldDB" id="A0A1X0Y0F8"/>
<dbReference type="STRING" id="1969733.B5V00_12115"/>
<evidence type="ECO:0000313" key="5">
    <source>
        <dbReference type="EMBL" id="ORJ58587.1"/>
    </source>
</evidence>
<evidence type="ECO:0000259" key="2">
    <source>
        <dbReference type="PROSITE" id="PS50113"/>
    </source>
</evidence>
<dbReference type="InterPro" id="IPR013656">
    <property type="entry name" value="PAS_4"/>
</dbReference>
<sequence length="691" mass="76711">MDEHPNFFHEAAMLPKPEDSLFFQNLPLPALLADAAAEVIAVNPLFRQRYASTLSSRHSFDIHPGDNLPWLQPVLQTVASEPVREDSVIGPCGRRQRVLLSRLDMEGRSLWLVLFPDRNGAGDREADLCPAIFDSLPDPVCVLDVKTFCILGANRAFQEKFAGSTGSDLVGSTCHEVTHHSPTPCSLSEHHCALREVLRTGKTVRTDHLHTSSDGDEQVFEAIATPLRDTTGAISRVVYILRDVSDKCRSADEIRQLSNYDKLTGLPNRVLFQERLRQDIERAGRDSFSIAVMFLDLDRFKGINDTLGHNVGDKLLKAVGLRLADCLRRHDLVARVGGDEFVVVLPRLNVEDEAHVVVKRTLESLSEAFDIDGQEVFCTVSIGLAFYPNDGQDEDALLKNAEFAMYQAKEHGRNTWQRFSLETNAGAVEKLVLETGLRHALERGELFLHYQPQVRTSDGHPVGAEALCRWQHPYLGLVPPIKFIPLAEETGLILPIGAWVLEEACRQSVAWQEQGLPPVRIGINLSGRQFKDRHLVDKIAEILDRTGVDPDLVELELTESMLMDDARGTAEMLHKLRGLGVHLAIDDFGTGYSSLSYLKHFPIDRVKIDRSFVMDLEGGGDDAAIAGAIIAMAQSLNLATLAEGVETEGQLEFLRERGCEEIQGYYFGKPMAAEDFAAYLHREAGNRSVTG</sequence>
<evidence type="ECO:0000313" key="6">
    <source>
        <dbReference type="Proteomes" id="UP000193136"/>
    </source>
</evidence>
<dbReference type="InterPro" id="IPR029787">
    <property type="entry name" value="Nucleotide_cyclase"/>
</dbReference>
<dbReference type="InterPro" id="IPR000160">
    <property type="entry name" value="GGDEF_dom"/>
</dbReference>
<dbReference type="EMBL" id="NAAD01000015">
    <property type="protein sequence ID" value="ORJ58587.1"/>
    <property type="molecule type" value="Genomic_DNA"/>
</dbReference>
<dbReference type="GO" id="GO:0071111">
    <property type="term" value="F:cyclic-guanylate-specific phosphodiesterase activity"/>
    <property type="evidence" value="ECO:0007669"/>
    <property type="project" value="UniProtKB-EC"/>
</dbReference>
<dbReference type="Pfam" id="PF08448">
    <property type="entry name" value="PAS_4"/>
    <property type="match status" value="1"/>
</dbReference>
<reference evidence="5 6" key="1">
    <citation type="submission" date="2017-03" db="EMBL/GenBank/DDBJ databases">
        <title>Genome sequence of Geothermobacter sp. EPR-M, Deep-Sea Iron Reducer.</title>
        <authorList>
            <person name="Tully B."/>
            <person name="Savalia P."/>
            <person name="Abuyen K."/>
            <person name="Baughan C."/>
            <person name="Romero E."/>
            <person name="Ronkowski C."/>
            <person name="Torres B."/>
            <person name="Tremblay J."/>
            <person name="Trujillo A."/>
            <person name="Tyler M."/>
            <person name="Perez-Rodriguez I."/>
            <person name="Amend J."/>
        </authorList>
    </citation>
    <scope>NUCLEOTIDE SEQUENCE [LARGE SCALE GENOMIC DNA]</scope>
    <source>
        <strain evidence="5 6">EPR-M</strain>
    </source>
</reference>
<comment type="caution">
    <text evidence="5">The sequence shown here is derived from an EMBL/GenBank/DDBJ whole genome shotgun (WGS) entry which is preliminary data.</text>
</comment>
<keyword evidence="6" id="KW-1185">Reference proteome</keyword>
<comment type="catalytic activity">
    <reaction evidence="1">
        <text>3',3'-c-di-GMP + H2O = 5'-phosphoguanylyl(3'-&gt;5')guanosine + H(+)</text>
        <dbReference type="Rhea" id="RHEA:24902"/>
        <dbReference type="ChEBI" id="CHEBI:15377"/>
        <dbReference type="ChEBI" id="CHEBI:15378"/>
        <dbReference type="ChEBI" id="CHEBI:58754"/>
        <dbReference type="ChEBI" id="CHEBI:58805"/>
        <dbReference type="EC" id="3.1.4.52"/>
    </reaction>
    <physiologicalReaction direction="left-to-right" evidence="1">
        <dbReference type="Rhea" id="RHEA:24903"/>
    </physiologicalReaction>
</comment>
<evidence type="ECO:0000256" key="1">
    <source>
        <dbReference type="ARBA" id="ARBA00051114"/>
    </source>
</evidence>
<dbReference type="CDD" id="cd01948">
    <property type="entry name" value="EAL"/>
    <property type="match status" value="1"/>
</dbReference>
<dbReference type="GO" id="GO:0071732">
    <property type="term" value="P:cellular response to nitric oxide"/>
    <property type="evidence" value="ECO:0007669"/>
    <property type="project" value="UniProtKB-ARBA"/>
</dbReference>
<protein>
    <recommendedName>
        <fullName evidence="7">PAS domain S-box-containing protein/diguanylate cyclase (GGDEF) domain-containing protein</fullName>
    </recommendedName>
</protein>
<dbReference type="Gene3D" id="3.30.70.270">
    <property type="match status" value="1"/>
</dbReference>
<dbReference type="SMART" id="SM00091">
    <property type="entry name" value="PAS"/>
    <property type="match status" value="2"/>
</dbReference>
<gene>
    <name evidence="5" type="ORF">B5V00_12115</name>
</gene>
<dbReference type="PROSITE" id="PS50113">
    <property type="entry name" value="PAC"/>
    <property type="match status" value="1"/>
</dbReference>
<dbReference type="SUPFAM" id="SSF55073">
    <property type="entry name" value="Nucleotide cyclase"/>
    <property type="match status" value="1"/>
</dbReference>
<dbReference type="Pfam" id="PF00990">
    <property type="entry name" value="GGDEF"/>
    <property type="match status" value="1"/>
</dbReference>
<dbReference type="InterPro" id="IPR043128">
    <property type="entry name" value="Rev_trsase/Diguanyl_cyclase"/>
</dbReference>
<dbReference type="PROSITE" id="PS50883">
    <property type="entry name" value="EAL"/>
    <property type="match status" value="1"/>
</dbReference>
<dbReference type="FunFam" id="3.30.70.270:FF:000001">
    <property type="entry name" value="Diguanylate cyclase domain protein"/>
    <property type="match status" value="1"/>
</dbReference>
<name>A0A1X0Y0F8_9BACT</name>
<dbReference type="FunFam" id="3.20.20.450:FF:000001">
    <property type="entry name" value="Cyclic di-GMP phosphodiesterase yahA"/>
    <property type="match status" value="1"/>
</dbReference>
<dbReference type="InterPro" id="IPR000014">
    <property type="entry name" value="PAS"/>
</dbReference>
<organism evidence="5 6">
    <name type="scientific">Geothermobacter hydrogeniphilus</name>
    <dbReference type="NCBI Taxonomy" id="1969733"/>
    <lineage>
        <taxon>Bacteria</taxon>
        <taxon>Pseudomonadati</taxon>
        <taxon>Thermodesulfobacteriota</taxon>
        <taxon>Desulfuromonadia</taxon>
        <taxon>Desulfuromonadales</taxon>
        <taxon>Geothermobacteraceae</taxon>
        <taxon>Geothermobacter</taxon>
    </lineage>
</organism>
<dbReference type="Pfam" id="PF00563">
    <property type="entry name" value="EAL"/>
    <property type="match status" value="1"/>
</dbReference>
<evidence type="ECO:0000259" key="4">
    <source>
        <dbReference type="PROSITE" id="PS50887"/>
    </source>
</evidence>
<dbReference type="SUPFAM" id="SSF55785">
    <property type="entry name" value="PYP-like sensor domain (PAS domain)"/>
    <property type="match status" value="1"/>
</dbReference>
<accession>A0A1X0Y0F8</accession>
<dbReference type="SUPFAM" id="SSF141868">
    <property type="entry name" value="EAL domain-like"/>
    <property type="match status" value="1"/>
</dbReference>
<proteinExistence type="predicted"/>
<dbReference type="NCBIfam" id="TIGR00254">
    <property type="entry name" value="GGDEF"/>
    <property type="match status" value="1"/>
</dbReference>
<dbReference type="InterPro" id="IPR001633">
    <property type="entry name" value="EAL_dom"/>
</dbReference>
<evidence type="ECO:0008006" key="7">
    <source>
        <dbReference type="Google" id="ProtNLM"/>
    </source>
</evidence>
<evidence type="ECO:0000259" key="3">
    <source>
        <dbReference type="PROSITE" id="PS50883"/>
    </source>
</evidence>
<dbReference type="SMART" id="SM00267">
    <property type="entry name" value="GGDEF"/>
    <property type="match status" value="1"/>
</dbReference>
<feature type="domain" description="PAC" evidence="2">
    <location>
        <begin position="202"/>
        <end position="256"/>
    </location>
</feature>
<dbReference type="PROSITE" id="PS50887">
    <property type="entry name" value="GGDEF"/>
    <property type="match status" value="1"/>
</dbReference>
<dbReference type="PANTHER" id="PTHR44757:SF2">
    <property type="entry name" value="BIOFILM ARCHITECTURE MAINTENANCE PROTEIN MBAA"/>
    <property type="match status" value="1"/>
</dbReference>
<feature type="domain" description="EAL" evidence="3">
    <location>
        <begin position="430"/>
        <end position="684"/>
    </location>
</feature>
<dbReference type="InterPro" id="IPR035965">
    <property type="entry name" value="PAS-like_dom_sf"/>
</dbReference>
<dbReference type="Proteomes" id="UP000193136">
    <property type="component" value="Unassembled WGS sequence"/>
</dbReference>
<dbReference type="InterPro" id="IPR035919">
    <property type="entry name" value="EAL_sf"/>
</dbReference>
<dbReference type="InterPro" id="IPR052155">
    <property type="entry name" value="Biofilm_reg_signaling"/>
</dbReference>